<organism evidence="2 3">
    <name type="scientific">Fomitopsis schrenkii</name>
    <name type="common">Brown rot fungus</name>
    <dbReference type="NCBI Taxonomy" id="2126942"/>
    <lineage>
        <taxon>Eukaryota</taxon>
        <taxon>Fungi</taxon>
        <taxon>Dikarya</taxon>
        <taxon>Basidiomycota</taxon>
        <taxon>Agaricomycotina</taxon>
        <taxon>Agaricomycetes</taxon>
        <taxon>Polyporales</taxon>
        <taxon>Fomitopsis</taxon>
    </lineage>
</organism>
<gene>
    <name evidence="2" type="ORF">FOMPIDRAFT_1017587</name>
</gene>
<keyword evidence="3" id="KW-1185">Reference proteome</keyword>
<accession>S8E0N4</accession>
<dbReference type="EMBL" id="KE504163">
    <property type="protein sequence ID" value="EPS98711.1"/>
    <property type="molecule type" value="Genomic_DNA"/>
</dbReference>
<evidence type="ECO:0000256" key="1">
    <source>
        <dbReference type="SAM" id="MobiDB-lite"/>
    </source>
</evidence>
<name>S8E0N4_FOMSC</name>
<reference evidence="2 3" key="1">
    <citation type="journal article" date="2012" name="Science">
        <title>The Paleozoic origin of enzymatic lignin decomposition reconstructed from 31 fungal genomes.</title>
        <authorList>
            <person name="Floudas D."/>
            <person name="Binder M."/>
            <person name="Riley R."/>
            <person name="Barry K."/>
            <person name="Blanchette R.A."/>
            <person name="Henrissat B."/>
            <person name="Martinez A.T."/>
            <person name="Otillar R."/>
            <person name="Spatafora J.W."/>
            <person name="Yadav J.S."/>
            <person name="Aerts A."/>
            <person name="Benoit I."/>
            <person name="Boyd A."/>
            <person name="Carlson A."/>
            <person name="Copeland A."/>
            <person name="Coutinho P.M."/>
            <person name="de Vries R.P."/>
            <person name="Ferreira P."/>
            <person name="Findley K."/>
            <person name="Foster B."/>
            <person name="Gaskell J."/>
            <person name="Glotzer D."/>
            <person name="Gorecki P."/>
            <person name="Heitman J."/>
            <person name="Hesse C."/>
            <person name="Hori C."/>
            <person name="Igarashi K."/>
            <person name="Jurgens J.A."/>
            <person name="Kallen N."/>
            <person name="Kersten P."/>
            <person name="Kohler A."/>
            <person name="Kuees U."/>
            <person name="Kumar T.K.A."/>
            <person name="Kuo A."/>
            <person name="LaButti K."/>
            <person name="Larrondo L.F."/>
            <person name="Lindquist E."/>
            <person name="Ling A."/>
            <person name="Lombard V."/>
            <person name="Lucas S."/>
            <person name="Lundell T."/>
            <person name="Martin R."/>
            <person name="McLaughlin D.J."/>
            <person name="Morgenstern I."/>
            <person name="Morin E."/>
            <person name="Murat C."/>
            <person name="Nagy L.G."/>
            <person name="Nolan M."/>
            <person name="Ohm R.A."/>
            <person name="Patyshakuliyeva A."/>
            <person name="Rokas A."/>
            <person name="Ruiz-Duenas F.J."/>
            <person name="Sabat G."/>
            <person name="Salamov A."/>
            <person name="Samejima M."/>
            <person name="Schmutz J."/>
            <person name="Slot J.C."/>
            <person name="St John F."/>
            <person name="Stenlid J."/>
            <person name="Sun H."/>
            <person name="Sun S."/>
            <person name="Syed K."/>
            <person name="Tsang A."/>
            <person name="Wiebenga A."/>
            <person name="Young D."/>
            <person name="Pisabarro A."/>
            <person name="Eastwood D.C."/>
            <person name="Martin F."/>
            <person name="Cullen D."/>
            <person name="Grigoriev I.V."/>
            <person name="Hibbett D.S."/>
        </authorList>
    </citation>
    <scope>NUCLEOTIDE SEQUENCE</scope>
    <source>
        <strain evidence="3">FP-58527</strain>
    </source>
</reference>
<dbReference type="InParanoid" id="S8E0N4"/>
<dbReference type="OrthoDB" id="9450131at2759"/>
<dbReference type="STRING" id="743788.S8E0N4"/>
<proteinExistence type="predicted"/>
<dbReference type="AlphaFoldDB" id="S8E0N4"/>
<dbReference type="SUPFAM" id="SSF54277">
    <property type="entry name" value="CAD &amp; PB1 domains"/>
    <property type="match status" value="1"/>
</dbReference>
<dbReference type="HOGENOM" id="CLU_437440_0_0_1"/>
<dbReference type="Proteomes" id="UP000015241">
    <property type="component" value="Unassembled WGS sequence"/>
</dbReference>
<feature type="region of interest" description="Disordered" evidence="1">
    <location>
        <begin position="340"/>
        <end position="372"/>
    </location>
</feature>
<evidence type="ECO:0000313" key="3">
    <source>
        <dbReference type="Proteomes" id="UP000015241"/>
    </source>
</evidence>
<evidence type="ECO:0000313" key="2">
    <source>
        <dbReference type="EMBL" id="EPS98711.1"/>
    </source>
</evidence>
<protein>
    <submittedName>
        <fullName evidence="2">Uncharacterized protein</fullName>
    </submittedName>
</protein>
<sequence>MPAAGSSPNRASSLSCSPRPLHGSVSMARVLEASHLRDPPRGCPAVLAHMLLPSQRVRQLQSECRILEYAVTSDSLNYTSPSRLLPCRSGRRHKQARLTYPLSATSDVSDLPRDLREPPLTLRAPDLHFHHHHTPPLLALHAAYAWATRRIRFQLFPAVCRLSRLTKDAPERHYVRTRPVSKVYLLAVYRSDIQDDATRGTSNRVPFAPQRKSRLEPNLLSPAFHTVPSSTSALPNTALVATADILPRRRARPATGDPAAVHMCVYGCISGVMSSPQSPSEHLSAVDTGRRMGAGYSAHLASVYHPPPGPRRLVVSPFFRTLAISLCQHQGLLPHHLEMGSGATGSRAPQRSRHRRRAFSEAHEPDGVWPTPTLTLRRSEEHRHAGIHQDITMTGFDKHLKCPQGTAAIIPKSLDSCPASGWSTRDGARGAQENDEKVGLPATLAQPCPAPYMNYRYVIATVRTATKGTYEGRLRVWCSGNPNEALLWLYDRGTPSRQSSPAHSRQGAFLVISTSSTAPFIAHLLYAMTKPESFTIRVKFHYNRAVHGMTISSDEQWQTFQTTITSRLGASRLSMEFEDQQEHNEKTMLRDGEDWAYAMSTVRAAKRISDTQGRLRIWCTEEYNA</sequence>